<dbReference type="GO" id="GO:0005737">
    <property type="term" value="C:cytoplasm"/>
    <property type="evidence" value="ECO:0007669"/>
    <property type="project" value="UniProtKB-SubCell"/>
</dbReference>
<dbReference type="HAMAP" id="MF_00076">
    <property type="entry name" value="HisB"/>
    <property type="match status" value="1"/>
</dbReference>
<dbReference type="PANTHER" id="PTHR23133">
    <property type="entry name" value="IMIDAZOLEGLYCEROL-PHOSPHATE DEHYDRATASE HIS7"/>
    <property type="match status" value="1"/>
</dbReference>
<comment type="catalytic activity">
    <reaction evidence="6 7">
        <text>D-erythro-1-(imidazol-4-yl)glycerol 3-phosphate = 3-(imidazol-4-yl)-2-oxopropyl phosphate + H2O</text>
        <dbReference type="Rhea" id="RHEA:11040"/>
        <dbReference type="ChEBI" id="CHEBI:15377"/>
        <dbReference type="ChEBI" id="CHEBI:57766"/>
        <dbReference type="ChEBI" id="CHEBI:58278"/>
        <dbReference type="EC" id="4.2.1.19"/>
    </reaction>
</comment>
<dbReference type="Pfam" id="PF00475">
    <property type="entry name" value="IGPD"/>
    <property type="match status" value="1"/>
</dbReference>
<dbReference type="GO" id="GO:0004424">
    <property type="term" value="F:imidazoleglycerol-phosphate dehydratase activity"/>
    <property type="evidence" value="ECO:0007669"/>
    <property type="project" value="UniProtKB-UniRule"/>
</dbReference>
<keyword evidence="9" id="KW-1185">Reference proteome</keyword>
<dbReference type="EC" id="4.2.1.19" evidence="6 7"/>
<evidence type="ECO:0000256" key="6">
    <source>
        <dbReference type="HAMAP-Rule" id="MF_00076"/>
    </source>
</evidence>
<dbReference type="PROSITE" id="PS00955">
    <property type="entry name" value="IGP_DEHYDRATASE_2"/>
    <property type="match status" value="1"/>
</dbReference>
<dbReference type="PROSITE" id="PS00954">
    <property type="entry name" value="IGP_DEHYDRATASE_1"/>
    <property type="match status" value="1"/>
</dbReference>
<dbReference type="InterPro" id="IPR038494">
    <property type="entry name" value="IGPD_sf"/>
</dbReference>
<dbReference type="InterPro" id="IPR000807">
    <property type="entry name" value="ImidazoleglycerolP_deHydtase"/>
</dbReference>
<reference evidence="8 9" key="1">
    <citation type="submission" date="2019-03" db="EMBL/GenBank/DDBJ databases">
        <title>The complete genome sequence of Neokomagataea sp. Jb2 NBRC113641.</title>
        <authorList>
            <person name="Chua K.-O."/>
            <person name="Chan K.-G."/>
            <person name="See-Too W.-S."/>
        </authorList>
    </citation>
    <scope>NUCLEOTIDE SEQUENCE [LARGE SCALE GENOMIC DNA]</scope>
    <source>
        <strain evidence="8 9">Jb2</strain>
    </source>
</reference>
<dbReference type="GO" id="GO:0000105">
    <property type="term" value="P:L-histidine biosynthetic process"/>
    <property type="evidence" value="ECO:0007669"/>
    <property type="project" value="UniProtKB-UniRule"/>
</dbReference>
<protein>
    <recommendedName>
        <fullName evidence="2 6">Imidazoleglycerol-phosphate dehydratase</fullName>
        <shortName evidence="6">IGPD</shortName>
        <ecNumber evidence="6 7">4.2.1.19</ecNumber>
    </recommendedName>
</protein>
<dbReference type="FunFam" id="3.30.230.40:FF:000003">
    <property type="entry name" value="Imidazoleglycerol-phosphate dehydratase HisB"/>
    <property type="match status" value="1"/>
</dbReference>
<dbReference type="InterPro" id="IPR020568">
    <property type="entry name" value="Ribosomal_Su5_D2-typ_SF"/>
</dbReference>
<accession>A0A506UT04</accession>
<dbReference type="Gene3D" id="3.30.230.40">
    <property type="entry name" value="Imidazole glycerol phosphate dehydratase, domain 1"/>
    <property type="match status" value="2"/>
</dbReference>
<comment type="similarity">
    <text evidence="6 7">Belongs to the imidazoleglycerol-phosphate dehydratase family.</text>
</comment>
<name>A0A506UT04_9PROT</name>
<comment type="pathway">
    <text evidence="1 6 7">Amino-acid biosynthesis; L-histidine biosynthesis; L-histidine from 5-phospho-alpha-D-ribose 1-diphosphate: step 6/9.</text>
</comment>
<evidence type="ECO:0000256" key="3">
    <source>
        <dbReference type="ARBA" id="ARBA00022605"/>
    </source>
</evidence>
<dbReference type="AlphaFoldDB" id="A0A506UT04"/>
<keyword evidence="5 6" id="KW-0456">Lyase</keyword>
<sequence length="227" mass="24735">MPAAAPARTFEASAYRHPFSAAASAETLSPASPRRAKVSRRTGETEITLTLSLDGTGDGRLRTGIGFFDHMLDALARHSGFDLHLDMRGDLNVDDHHTIEDIGIALGEAFCQAIGDKRGIERFGQALVPLDEALCESAIDISGRPFLAWDVTFPREYLGAMSTEMIEEFFRAFVMSARITAHLTCRSGRNAHHIAESAFKSFARALRMACRRDPASAGRIPSTKGVL</sequence>
<proteinExistence type="inferred from homology"/>
<dbReference type="EMBL" id="SORZ01000001">
    <property type="protein sequence ID" value="TPW36223.1"/>
    <property type="molecule type" value="Genomic_DNA"/>
</dbReference>
<dbReference type="PANTHER" id="PTHR23133:SF2">
    <property type="entry name" value="IMIDAZOLEGLYCEROL-PHOSPHATE DEHYDRATASE"/>
    <property type="match status" value="1"/>
</dbReference>
<comment type="subcellular location">
    <subcellularLocation>
        <location evidence="6 7">Cytoplasm</location>
    </subcellularLocation>
</comment>
<gene>
    <name evidence="6 8" type="primary">hisB</name>
    <name evidence="8" type="ORF">E3202_03755</name>
</gene>
<evidence type="ECO:0000313" key="8">
    <source>
        <dbReference type="EMBL" id="TPW36223.1"/>
    </source>
</evidence>
<keyword evidence="6" id="KW-0963">Cytoplasm</keyword>
<evidence type="ECO:0000256" key="1">
    <source>
        <dbReference type="ARBA" id="ARBA00005047"/>
    </source>
</evidence>
<dbReference type="UniPathway" id="UPA00031">
    <property type="reaction ID" value="UER00011"/>
</dbReference>
<evidence type="ECO:0000256" key="4">
    <source>
        <dbReference type="ARBA" id="ARBA00023102"/>
    </source>
</evidence>
<organism evidence="8 9">
    <name type="scientific">Oecophyllibacter saccharovorans</name>
    <dbReference type="NCBI Taxonomy" id="2558360"/>
    <lineage>
        <taxon>Bacteria</taxon>
        <taxon>Pseudomonadati</taxon>
        <taxon>Pseudomonadota</taxon>
        <taxon>Alphaproteobacteria</taxon>
        <taxon>Acetobacterales</taxon>
        <taxon>Acetobacteraceae</taxon>
        <taxon>Oecophyllibacter</taxon>
    </lineage>
</organism>
<dbReference type="SUPFAM" id="SSF54211">
    <property type="entry name" value="Ribosomal protein S5 domain 2-like"/>
    <property type="match status" value="2"/>
</dbReference>
<dbReference type="CDD" id="cd07914">
    <property type="entry name" value="IGPD"/>
    <property type="match status" value="1"/>
</dbReference>
<dbReference type="Proteomes" id="UP000315037">
    <property type="component" value="Unassembled WGS sequence"/>
</dbReference>
<dbReference type="FunFam" id="3.30.230.40:FF:000001">
    <property type="entry name" value="Imidazoleglycerol-phosphate dehydratase HisB"/>
    <property type="match status" value="1"/>
</dbReference>
<keyword evidence="4 6" id="KW-0368">Histidine biosynthesis</keyword>
<evidence type="ECO:0000256" key="7">
    <source>
        <dbReference type="RuleBase" id="RU000599"/>
    </source>
</evidence>
<evidence type="ECO:0000256" key="2">
    <source>
        <dbReference type="ARBA" id="ARBA00016664"/>
    </source>
</evidence>
<dbReference type="NCBIfam" id="NF002109">
    <property type="entry name" value="PRK00951.1-5"/>
    <property type="match status" value="1"/>
</dbReference>
<comment type="caution">
    <text evidence="8">The sequence shown here is derived from an EMBL/GenBank/DDBJ whole genome shotgun (WGS) entry which is preliminary data.</text>
</comment>
<dbReference type="NCBIfam" id="NF002114">
    <property type="entry name" value="PRK00951.2-4"/>
    <property type="match status" value="1"/>
</dbReference>
<keyword evidence="3 6" id="KW-0028">Amino-acid biosynthesis</keyword>
<dbReference type="NCBIfam" id="NF002111">
    <property type="entry name" value="PRK00951.2-1"/>
    <property type="match status" value="1"/>
</dbReference>
<evidence type="ECO:0000313" key="9">
    <source>
        <dbReference type="Proteomes" id="UP000315037"/>
    </source>
</evidence>
<evidence type="ECO:0000256" key="5">
    <source>
        <dbReference type="ARBA" id="ARBA00023239"/>
    </source>
</evidence>
<dbReference type="InterPro" id="IPR020565">
    <property type="entry name" value="ImidazoleglycerP_deHydtase_CS"/>
</dbReference>